<dbReference type="GO" id="GO:0005524">
    <property type="term" value="F:ATP binding"/>
    <property type="evidence" value="ECO:0007669"/>
    <property type="project" value="UniProtKB-KW"/>
</dbReference>
<dbReference type="EMBL" id="CAADRA010005604">
    <property type="protein sequence ID" value="VFT91666.1"/>
    <property type="molecule type" value="Genomic_DNA"/>
</dbReference>
<evidence type="ECO:0000256" key="2">
    <source>
        <dbReference type="ARBA" id="ARBA00022679"/>
    </source>
</evidence>
<keyword evidence="2" id="KW-0808">Transferase</keyword>
<sequence>MASRYAVRHTLGAKPDVFLCRDTCTDTCVVVKRNDTSSLSADTDDTECKLYHLLHAAGGHPHILPLLDSFHDGDHAVALVLDYCPHGDLFDLVLANKRIDVPVAVTFFGQLASAVAALHALGYAHGDLSLENVLLGRHMQVQLMDFGAAVPIDIPTTQVAGKCNYMAPELFSGLPWDPAAADVWALGMTLFAMLTGDFLLDDSVVQDPLLQILAQHGLRGVLQLMPRWHALLPEAVVPLLEQMLQVDPRVRISMSAVLQYAQLLLSLVEQHHRQSPTSPSNHHDKRHKIMRPRTLYRFNDIYARPSASVPTASAAAFVHCV</sequence>
<dbReference type="PANTHER" id="PTHR24345:SF91">
    <property type="entry name" value="SERINE_THREONINE-PROTEIN KINASE PLK4"/>
    <property type="match status" value="1"/>
</dbReference>
<feature type="domain" description="Protein kinase" evidence="6">
    <location>
        <begin position="1"/>
        <end position="265"/>
    </location>
</feature>
<evidence type="ECO:0000313" key="8">
    <source>
        <dbReference type="EMBL" id="VFT91666.1"/>
    </source>
</evidence>
<gene>
    <name evidence="8" type="primary">Aste57867_14848</name>
    <name evidence="7" type="ORF">As57867_014792</name>
    <name evidence="8" type="ORF">ASTE57867_14848</name>
</gene>
<dbReference type="FunFam" id="1.10.510.10:FF:000571">
    <property type="entry name" value="Maternal embryonic leucine zipper kinase"/>
    <property type="match status" value="1"/>
</dbReference>
<dbReference type="OrthoDB" id="4062651at2759"/>
<dbReference type="Pfam" id="PF00069">
    <property type="entry name" value="Pkinase"/>
    <property type="match status" value="1"/>
</dbReference>
<accession>A0A485L207</accession>
<dbReference type="PANTHER" id="PTHR24345">
    <property type="entry name" value="SERINE/THREONINE-PROTEIN KINASE PLK"/>
    <property type="match status" value="1"/>
</dbReference>
<protein>
    <submittedName>
        <fullName evidence="8">Aste57867_14848 protein</fullName>
    </submittedName>
</protein>
<keyword evidence="1" id="KW-0723">Serine/threonine-protein kinase</keyword>
<keyword evidence="3" id="KW-0547">Nucleotide-binding</keyword>
<dbReference type="SUPFAM" id="SSF56112">
    <property type="entry name" value="Protein kinase-like (PK-like)"/>
    <property type="match status" value="1"/>
</dbReference>
<proteinExistence type="predicted"/>
<evidence type="ECO:0000256" key="5">
    <source>
        <dbReference type="ARBA" id="ARBA00022840"/>
    </source>
</evidence>
<dbReference type="InterPro" id="IPR011009">
    <property type="entry name" value="Kinase-like_dom_sf"/>
</dbReference>
<dbReference type="EMBL" id="VJMH01005583">
    <property type="protein sequence ID" value="KAF0694253.1"/>
    <property type="molecule type" value="Genomic_DNA"/>
</dbReference>
<reference evidence="8 9" key="1">
    <citation type="submission" date="2019-03" db="EMBL/GenBank/DDBJ databases">
        <authorList>
            <person name="Gaulin E."/>
            <person name="Dumas B."/>
        </authorList>
    </citation>
    <scope>NUCLEOTIDE SEQUENCE [LARGE SCALE GENOMIC DNA]</scope>
    <source>
        <strain evidence="8">CBS 568.67</strain>
    </source>
</reference>
<evidence type="ECO:0000256" key="3">
    <source>
        <dbReference type="ARBA" id="ARBA00022741"/>
    </source>
</evidence>
<dbReference type="Gene3D" id="1.10.510.10">
    <property type="entry name" value="Transferase(Phosphotransferase) domain 1"/>
    <property type="match status" value="1"/>
</dbReference>
<evidence type="ECO:0000313" key="7">
    <source>
        <dbReference type="EMBL" id="KAF0694253.1"/>
    </source>
</evidence>
<dbReference type="PROSITE" id="PS50011">
    <property type="entry name" value="PROTEIN_KINASE_DOM"/>
    <property type="match status" value="1"/>
</dbReference>
<evidence type="ECO:0000313" key="9">
    <source>
        <dbReference type="Proteomes" id="UP000332933"/>
    </source>
</evidence>
<reference evidence="7" key="2">
    <citation type="submission" date="2019-06" db="EMBL/GenBank/DDBJ databases">
        <title>Genomics analysis of Aphanomyces spp. identifies a new class of oomycete effector associated with host adaptation.</title>
        <authorList>
            <person name="Gaulin E."/>
        </authorList>
    </citation>
    <scope>NUCLEOTIDE SEQUENCE</scope>
    <source>
        <strain evidence="7">CBS 578.67</strain>
    </source>
</reference>
<keyword evidence="9" id="KW-1185">Reference proteome</keyword>
<dbReference type="GO" id="GO:0004674">
    <property type="term" value="F:protein serine/threonine kinase activity"/>
    <property type="evidence" value="ECO:0007669"/>
    <property type="project" value="UniProtKB-KW"/>
</dbReference>
<dbReference type="InterPro" id="IPR000719">
    <property type="entry name" value="Prot_kinase_dom"/>
</dbReference>
<name>A0A485L207_9STRA</name>
<evidence type="ECO:0000256" key="1">
    <source>
        <dbReference type="ARBA" id="ARBA00022527"/>
    </source>
</evidence>
<evidence type="ECO:0000259" key="6">
    <source>
        <dbReference type="PROSITE" id="PS50011"/>
    </source>
</evidence>
<organism evidence="8 9">
    <name type="scientific">Aphanomyces stellatus</name>
    <dbReference type="NCBI Taxonomy" id="120398"/>
    <lineage>
        <taxon>Eukaryota</taxon>
        <taxon>Sar</taxon>
        <taxon>Stramenopiles</taxon>
        <taxon>Oomycota</taxon>
        <taxon>Saprolegniomycetes</taxon>
        <taxon>Saprolegniales</taxon>
        <taxon>Verrucalvaceae</taxon>
        <taxon>Aphanomyces</taxon>
    </lineage>
</organism>
<dbReference type="Proteomes" id="UP000332933">
    <property type="component" value="Unassembled WGS sequence"/>
</dbReference>
<evidence type="ECO:0000256" key="4">
    <source>
        <dbReference type="ARBA" id="ARBA00022777"/>
    </source>
</evidence>
<keyword evidence="5" id="KW-0067">ATP-binding</keyword>
<dbReference type="GO" id="GO:0005634">
    <property type="term" value="C:nucleus"/>
    <property type="evidence" value="ECO:0007669"/>
    <property type="project" value="TreeGrafter"/>
</dbReference>
<dbReference type="AlphaFoldDB" id="A0A485L207"/>
<keyword evidence="4" id="KW-0418">Kinase</keyword>